<dbReference type="KEGG" id="clt:CM240_0873"/>
<feature type="region of interest" description="Disordered" evidence="1">
    <location>
        <begin position="201"/>
        <end position="249"/>
    </location>
</feature>
<protein>
    <submittedName>
        <fullName evidence="2">Uncharacterized protein</fullName>
    </submittedName>
</protein>
<dbReference type="PATRIC" id="fig|1216932.3.peg.860"/>
<feature type="region of interest" description="Disordered" evidence="1">
    <location>
        <begin position="144"/>
        <end position="182"/>
    </location>
</feature>
<evidence type="ECO:0000313" key="2">
    <source>
        <dbReference type="EMBL" id="CDM68037.1"/>
    </source>
</evidence>
<reference evidence="2 3" key="1">
    <citation type="submission" date="2013-11" db="EMBL/GenBank/DDBJ databases">
        <title>Complete genome sequence of Clostridum sp. M2/40.</title>
        <authorList>
            <person name="Wibberg D."/>
            <person name="Puehler A."/>
            <person name="Schlueter A."/>
        </authorList>
    </citation>
    <scope>NUCLEOTIDE SEQUENCE [LARGE SCALE GENOMIC DNA]</scope>
    <source>
        <strain evidence="3">M2/40</strain>
    </source>
</reference>
<gene>
    <name evidence="2" type="ORF">CM240_0873</name>
</gene>
<dbReference type="OrthoDB" id="2990788at2"/>
<name>W6S174_9CLOT</name>
<dbReference type="RefSeq" id="WP_044036823.1">
    <property type="nucleotide sequence ID" value="NZ_HG917868.1"/>
</dbReference>
<keyword evidence="3" id="KW-1185">Reference proteome</keyword>
<dbReference type="Proteomes" id="UP000019426">
    <property type="component" value="Chromosome M2/40_rep1"/>
</dbReference>
<dbReference type="AlphaFoldDB" id="W6S174"/>
<sequence>MDIIETIKSFFGGNKVEIIDNIEFRGKEIKALHRYKEKLNERLSVTKLYIREKDIESEEVKVNLLNKTRIIAILYCFNTELELAKLKCVDEIIRAMDDEVFLNYIEELKECNSIGITEDNKVILKHITKFLHYNSIDFSKENSIEKENQEEKSAEVEIKKEVEETKKSENSDENKANEIKDIKNENVESIEVKNDNIDSADEKVINDEESINKDNIKKEEENTDKKETVKKEEKSEKKENKNSTKLKEENEEIKDKILIALKNKNDFITIKEIREDEYNLGLSECTSQKISALIRQLVEEGKVERVSEKKVIKFKIK</sequence>
<evidence type="ECO:0000256" key="1">
    <source>
        <dbReference type="SAM" id="MobiDB-lite"/>
    </source>
</evidence>
<organism evidence="2 3">
    <name type="scientific">Clostridium bornimense</name>
    <dbReference type="NCBI Taxonomy" id="1216932"/>
    <lineage>
        <taxon>Bacteria</taxon>
        <taxon>Bacillati</taxon>
        <taxon>Bacillota</taxon>
        <taxon>Clostridia</taxon>
        <taxon>Eubacteriales</taxon>
        <taxon>Clostridiaceae</taxon>
        <taxon>Clostridium</taxon>
    </lineage>
</organism>
<dbReference type="STRING" id="1216932.CM240_0873"/>
<proteinExistence type="predicted"/>
<dbReference type="EMBL" id="HG917868">
    <property type="protein sequence ID" value="CDM68037.1"/>
    <property type="molecule type" value="Genomic_DNA"/>
</dbReference>
<accession>W6S174</accession>
<dbReference type="HOGENOM" id="CLU_876339_0_0_9"/>
<evidence type="ECO:0000313" key="3">
    <source>
        <dbReference type="Proteomes" id="UP000019426"/>
    </source>
</evidence>